<feature type="region of interest" description="Disordered" evidence="1">
    <location>
        <begin position="1"/>
        <end position="32"/>
    </location>
</feature>
<organism evidence="2 3">
    <name type="scientific">Pseudochrobactrum saccharolyticum</name>
    <dbReference type="NCBI Taxonomy" id="354352"/>
    <lineage>
        <taxon>Bacteria</taxon>
        <taxon>Pseudomonadati</taxon>
        <taxon>Pseudomonadota</taxon>
        <taxon>Alphaproteobacteria</taxon>
        <taxon>Hyphomicrobiales</taxon>
        <taxon>Brucellaceae</taxon>
        <taxon>Pseudochrobactrum</taxon>
    </lineage>
</organism>
<accession>A0A7W8ALJ3</accession>
<protein>
    <submittedName>
        <fullName evidence="2">Uncharacterized protein</fullName>
    </submittedName>
</protein>
<gene>
    <name evidence="2" type="ORF">HNQ68_001824</name>
</gene>
<sequence>MAAPSKEQRKAISRGEVGTLKSDIRVHRVPNP</sequence>
<evidence type="ECO:0000313" key="3">
    <source>
        <dbReference type="Proteomes" id="UP000531231"/>
    </source>
</evidence>
<keyword evidence="3" id="KW-1185">Reference proteome</keyword>
<name>A0A7W8ALJ3_9HYPH</name>
<dbReference type="EMBL" id="JACHIL010000003">
    <property type="protein sequence ID" value="MBB5091283.1"/>
    <property type="molecule type" value="Genomic_DNA"/>
</dbReference>
<evidence type="ECO:0000256" key="1">
    <source>
        <dbReference type="SAM" id="MobiDB-lite"/>
    </source>
</evidence>
<dbReference type="Proteomes" id="UP000531231">
    <property type="component" value="Unassembled WGS sequence"/>
</dbReference>
<comment type="caution">
    <text evidence="2">The sequence shown here is derived from an EMBL/GenBank/DDBJ whole genome shotgun (WGS) entry which is preliminary data.</text>
</comment>
<reference evidence="2 3" key="1">
    <citation type="submission" date="2020-08" db="EMBL/GenBank/DDBJ databases">
        <title>Genomic Encyclopedia of Type Strains, Phase IV (KMG-IV): sequencing the most valuable type-strain genomes for metagenomic binning, comparative biology and taxonomic classification.</title>
        <authorList>
            <person name="Goeker M."/>
        </authorList>
    </citation>
    <scope>NUCLEOTIDE SEQUENCE [LARGE SCALE GENOMIC DNA]</scope>
    <source>
        <strain evidence="2 3">DSM 25620</strain>
    </source>
</reference>
<feature type="non-terminal residue" evidence="2">
    <location>
        <position position="32"/>
    </location>
</feature>
<evidence type="ECO:0000313" key="2">
    <source>
        <dbReference type="EMBL" id="MBB5091283.1"/>
    </source>
</evidence>
<feature type="compositionally biased region" description="Basic and acidic residues" evidence="1">
    <location>
        <begin position="1"/>
        <end position="10"/>
    </location>
</feature>
<dbReference type="AlphaFoldDB" id="A0A7W8ALJ3"/>
<proteinExistence type="predicted"/>